<dbReference type="InterPro" id="IPR029063">
    <property type="entry name" value="SAM-dependent_MTases_sf"/>
</dbReference>
<evidence type="ECO:0000313" key="3">
    <source>
        <dbReference type="Proteomes" id="UP000253919"/>
    </source>
</evidence>
<dbReference type="CDD" id="cd02440">
    <property type="entry name" value="AdoMet_MTases"/>
    <property type="match status" value="1"/>
</dbReference>
<dbReference type="EMBL" id="QASA01000001">
    <property type="protein sequence ID" value="RDC66111.1"/>
    <property type="molecule type" value="Genomic_DNA"/>
</dbReference>
<dbReference type="Pfam" id="PF08242">
    <property type="entry name" value="Methyltransf_12"/>
    <property type="match status" value="1"/>
</dbReference>
<keyword evidence="3" id="KW-1185">Reference proteome</keyword>
<organism evidence="2 3">
    <name type="scientific">Adhaeribacter pallidiroseus</name>
    <dbReference type="NCBI Taxonomy" id="2072847"/>
    <lineage>
        <taxon>Bacteria</taxon>
        <taxon>Pseudomonadati</taxon>
        <taxon>Bacteroidota</taxon>
        <taxon>Cytophagia</taxon>
        <taxon>Cytophagales</taxon>
        <taxon>Hymenobacteraceae</taxon>
        <taxon>Adhaeribacter</taxon>
    </lineage>
</organism>
<dbReference type="Proteomes" id="UP000253919">
    <property type="component" value="Unassembled WGS sequence"/>
</dbReference>
<comment type="caution">
    <text evidence="2">The sequence shown here is derived from an EMBL/GenBank/DDBJ whole genome shotgun (WGS) entry which is preliminary data.</text>
</comment>
<reference evidence="2 3" key="1">
    <citation type="submission" date="2018-04" db="EMBL/GenBank/DDBJ databases">
        <title>Adhaeribacter sp. HMF7616 genome sequencing and assembly.</title>
        <authorList>
            <person name="Kang H."/>
            <person name="Kang J."/>
            <person name="Cha I."/>
            <person name="Kim H."/>
            <person name="Joh K."/>
        </authorList>
    </citation>
    <scope>NUCLEOTIDE SEQUENCE [LARGE SCALE GENOMIC DNA]</scope>
    <source>
        <strain evidence="2 3">HMF7616</strain>
    </source>
</reference>
<proteinExistence type="predicted"/>
<protein>
    <recommendedName>
        <fullName evidence="1">Methyltransferase type 12 domain-containing protein</fullName>
    </recommendedName>
</protein>
<dbReference type="SUPFAM" id="SSF53335">
    <property type="entry name" value="S-adenosyl-L-methionine-dependent methyltransferases"/>
    <property type="match status" value="1"/>
</dbReference>
<evidence type="ECO:0000259" key="1">
    <source>
        <dbReference type="Pfam" id="PF08242"/>
    </source>
</evidence>
<dbReference type="AlphaFoldDB" id="A0A369QMF4"/>
<dbReference type="InterPro" id="IPR013217">
    <property type="entry name" value="Methyltransf_12"/>
</dbReference>
<feature type="domain" description="Methyltransferase type 12" evidence="1">
    <location>
        <begin position="58"/>
        <end position="128"/>
    </location>
</feature>
<dbReference type="RefSeq" id="WP_115375014.1">
    <property type="nucleotide sequence ID" value="NZ_QASA01000001.1"/>
</dbReference>
<gene>
    <name evidence="2" type="ORF">AHMF7616_04742</name>
</gene>
<accession>A0A369QMF4</accession>
<sequence>MENNKQYLEIVNHYEDCLAKHGDTHLGVDWPNLQDVLIRYQVMLDVIREGKSSTISLLDFGCGTSQLYDYIQKNFFSQIIYYGLDISPKYIEVAQNKYPHLQFYCLDVLIDDSKMPESDYVVMNGVFTEKRGLTFEAMWHYFQQLILKVFSKAHRGIAFNVMSKQVDWEREDLFHLSMDLLASFLKKNISRHFVFRHEYGLYEYTVYVYKSPR</sequence>
<name>A0A369QMF4_9BACT</name>
<evidence type="ECO:0000313" key="2">
    <source>
        <dbReference type="EMBL" id="RDC66111.1"/>
    </source>
</evidence>
<dbReference type="OrthoDB" id="9782767at2"/>
<dbReference type="Gene3D" id="3.40.50.150">
    <property type="entry name" value="Vaccinia Virus protein VP39"/>
    <property type="match status" value="1"/>
</dbReference>